<evidence type="ECO:0000313" key="11">
    <source>
        <dbReference type="EMBL" id="MPV85567.1"/>
    </source>
</evidence>
<dbReference type="PANTHER" id="PTHR33162">
    <property type="entry name" value="SEC-INDEPENDENT PROTEIN TRANSLOCASE PROTEIN TATA, CHLOROPLASTIC"/>
    <property type="match status" value="1"/>
</dbReference>
<reference evidence="11 12" key="1">
    <citation type="submission" date="2019-10" db="EMBL/GenBank/DDBJ databases">
        <title>Cardiobacteriales fam. a chemoheterotrophic member of the order Cardiobacteriales, and proposal of Cardiobacteriales fam. nov.</title>
        <authorList>
            <person name="Wang C."/>
        </authorList>
    </citation>
    <scope>NUCLEOTIDE SEQUENCE [LARGE SCALE GENOMIC DNA]</scope>
    <source>
        <strain evidence="11 12">ML27</strain>
    </source>
</reference>
<keyword evidence="8 9" id="KW-0472">Membrane</keyword>
<dbReference type="Gene3D" id="1.20.5.3310">
    <property type="match status" value="1"/>
</dbReference>
<protein>
    <recommendedName>
        <fullName evidence="9">Sec-independent protein translocase protein TatB</fullName>
    </recommendedName>
</protein>
<dbReference type="Proteomes" id="UP000471298">
    <property type="component" value="Unassembled WGS sequence"/>
</dbReference>
<keyword evidence="3 9" id="KW-1003">Cell membrane</keyword>
<keyword evidence="4 9" id="KW-0812">Transmembrane</keyword>
<organism evidence="11 12">
    <name type="scientific">Ostreibacterium oceani</name>
    <dbReference type="NCBI Taxonomy" id="2654998"/>
    <lineage>
        <taxon>Bacteria</taxon>
        <taxon>Pseudomonadati</taxon>
        <taxon>Pseudomonadota</taxon>
        <taxon>Gammaproteobacteria</taxon>
        <taxon>Cardiobacteriales</taxon>
        <taxon>Ostreibacteriaceae</taxon>
        <taxon>Ostreibacterium</taxon>
    </lineage>
</organism>
<evidence type="ECO:0000256" key="4">
    <source>
        <dbReference type="ARBA" id="ARBA00022692"/>
    </source>
</evidence>
<proteinExistence type="inferred from homology"/>
<comment type="function">
    <text evidence="9">Part of the twin-arginine translocation (Tat) system that transports large folded proteins containing a characteristic twin-arginine motif in their signal peptide across membranes. Together with TatC, TatB is part of a receptor directly interacting with Tat signal peptides. TatB may form an oligomeric binding site that transiently accommodates folded Tat precursor proteins before their translocation.</text>
</comment>
<dbReference type="EMBL" id="WHNW01000002">
    <property type="protein sequence ID" value="MPV85567.1"/>
    <property type="molecule type" value="Genomic_DNA"/>
</dbReference>
<evidence type="ECO:0000256" key="6">
    <source>
        <dbReference type="ARBA" id="ARBA00022989"/>
    </source>
</evidence>
<keyword evidence="7 9" id="KW-0811">Translocation</keyword>
<dbReference type="PRINTS" id="PR01506">
    <property type="entry name" value="TATBPROTEIN"/>
</dbReference>
<accession>A0A6N7EWR5</accession>
<keyword evidence="2 9" id="KW-0813">Transport</keyword>
<evidence type="ECO:0000256" key="1">
    <source>
        <dbReference type="ARBA" id="ARBA00004167"/>
    </source>
</evidence>
<comment type="similarity">
    <text evidence="9">Belongs to the TatB family.</text>
</comment>
<comment type="subcellular location">
    <subcellularLocation>
        <location evidence="9">Cell membrane</location>
        <topology evidence="9">Single-pass membrane protein</topology>
    </subcellularLocation>
    <subcellularLocation>
        <location evidence="1">Membrane</location>
        <topology evidence="1">Single-pass membrane protein</topology>
    </subcellularLocation>
</comment>
<comment type="subunit">
    <text evidence="9">The Tat system comprises two distinct complexes: a TatABC complex, containing multiple copies of TatA, TatB and TatC subunits, and a separate TatA complex, containing only TatA subunits. Substrates initially bind to the TatABC complex, which probably triggers association of the separate TatA complex to form the active translocon.</text>
</comment>
<dbReference type="FunCoup" id="A0A6N7EWR5">
    <property type="interactions" value="203"/>
</dbReference>
<keyword evidence="6 9" id="KW-1133">Transmembrane helix</keyword>
<dbReference type="NCBIfam" id="TIGR01410">
    <property type="entry name" value="tatB"/>
    <property type="match status" value="1"/>
</dbReference>
<name>A0A6N7EWR5_9GAMM</name>
<evidence type="ECO:0000256" key="9">
    <source>
        <dbReference type="HAMAP-Rule" id="MF_00237"/>
    </source>
</evidence>
<dbReference type="RefSeq" id="WP_152808948.1">
    <property type="nucleotide sequence ID" value="NZ_WHNW01000002.1"/>
</dbReference>
<dbReference type="PANTHER" id="PTHR33162:SF1">
    <property type="entry name" value="SEC-INDEPENDENT PROTEIN TRANSLOCASE PROTEIN TATA, CHLOROPLASTIC"/>
    <property type="match status" value="1"/>
</dbReference>
<keyword evidence="12" id="KW-1185">Reference proteome</keyword>
<feature type="region of interest" description="Disordered" evidence="10">
    <location>
        <begin position="127"/>
        <end position="160"/>
    </location>
</feature>
<evidence type="ECO:0000256" key="2">
    <source>
        <dbReference type="ARBA" id="ARBA00022448"/>
    </source>
</evidence>
<evidence type="ECO:0000256" key="7">
    <source>
        <dbReference type="ARBA" id="ARBA00023010"/>
    </source>
</evidence>
<dbReference type="InterPro" id="IPR003369">
    <property type="entry name" value="TatA/B/E"/>
</dbReference>
<evidence type="ECO:0000313" key="12">
    <source>
        <dbReference type="Proteomes" id="UP000471298"/>
    </source>
</evidence>
<evidence type="ECO:0000256" key="3">
    <source>
        <dbReference type="ARBA" id="ARBA00022475"/>
    </source>
</evidence>
<keyword evidence="5 9" id="KW-0653">Protein transport</keyword>
<evidence type="ECO:0000256" key="10">
    <source>
        <dbReference type="SAM" id="MobiDB-lite"/>
    </source>
</evidence>
<dbReference type="GO" id="GO:0033281">
    <property type="term" value="C:TAT protein transport complex"/>
    <property type="evidence" value="ECO:0007669"/>
    <property type="project" value="UniProtKB-UniRule"/>
</dbReference>
<evidence type="ECO:0000256" key="5">
    <source>
        <dbReference type="ARBA" id="ARBA00022927"/>
    </source>
</evidence>
<dbReference type="Pfam" id="PF02416">
    <property type="entry name" value="TatA_B_E"/>
    <property type="match status" value="1"/>
</dbReference>
<dbReference type="GO" id="GO:0043953">
    <property type="term" value="P:protein transport by the Tat complex"/>
    <property type="evidence" value="ECO:0007669"/>
    <property type="project" value="UniProtKB-UniRule"/>
</dbReference>
<dbReference type="GO" id="GO:0008320">
    <property type="term" value="F:protein transmembrane transporter activity"/>
    <property type="evidence" value="ECO:0007669"/>
    <property type="project" value="UniProtKB-UniRule"/>
</dbReference>
<dbReference type="InterPro" id="IPR018448">
    <property type="entry name" value="TatB"/>
</dbReference>
<comment type="caution">
    <text evidence="11">The sequence shown here is derived from an EMBL/GenBank/DDBJ whole genome shotgun (WGS) entry which is preliminary data.</text>
</comment>
<dbReference type="HAMAP" id="MF_00237">
    <property type="entry name" value="TatB"/>
    <property type="match status" value="1"/>
</dbReference>
<gene>
    <name evidence="9 11" type="primary">tatB</name>
    <name evidence="11" type="ORF">GCU85_02305</name>
</gene>
<dbReference type="InParanoid" id="A0A6N7EWR5"/>
<dbReference type="AlphaFoldDB" id="A0A6N7EWR5"/>
<sequence length="160" mass="17739">MISGIGFSELLFIAALALLVFGPDKLPGVIRSTAAYIRQFKRTLHDVKSEVTRELDLDNIQSDFKATKDDTQQLLGFDELQESLQELRKNSETLAEFDEDGFEYADSTQDKTIYDDVDINDIIENKGSSAYNATLPDPNEQASTGVEAELPTQANSSPKD</sequence>
<evidence type="ECO:0000256" key="8">
    <source>
        <dbReference type="ARBA" id="ARBA00023136"/>
    </source>
</evidence>